<dbReference type="Gene3D" id="3.40.50.2300">
    <property type="match status" value="1"/>
</dbReference>
<dbReference type="InterPro" id="IPR011006">
    <property type="entry name" value="CheY-like_superfamily"/>
</dbReference>
<dbReference type="InterPro" id="IPR036890">
    <property type="entry name" value="HATPase_C_sf"/>
</dbReference>
<dbReference type="CDD" id="cd00082">
    <property type="entry name" value="HisKA"/>
    <property type="match status" value="1"/>
</dbReference>
<keyword evidence="11" id="KW-1185">Reference proteome</keyword>
<dbReference type="CDD" id="cd17546">
    <property type="entry name" value="REC_hyHK_CKI1_RcsC-like"/>
    <property type="match status" value="1"/>
</dbReference>
<dbReference type="PRINTS" id="PR00344">
    <property type="entry name" value="BCTRLSENSOR"/>
</dbReference>
<dbReference type="SUPFAM" id="SSF47384">
    <property type="entry name" value="Homodimeric domain of signal transducing histidine kinase"/>
    <property type="match status" value="1"/>
</dbReference>
<sequence>MGSPDLNDSKYSLINSIPIGSTLTYIRHLLAHLLYTNDYRKQSESIDRKCEKLISNNQIIESLKSANCKIDIEQHAHQILTDYCDDGSPSLHIEESKELDLNGSSVNSKKKKKLHQFSSMRVSNSNKLQNNLTVWDYIQGEDNQGPHSAAFQFLPSAKNELKSELKLKKQNTSKNTGLSRCESNCYTPKTEKGTVRRASEGLQFQIVQDDNETQEERSPQKSIQVFTQVVAMGSEKVVITTIRDMSQWLELERQRNITHTQTVAFASAAHEFRNPLNAINSSLSLLDPLIDTKHETGRQYYQIAKSCSNLMLFLVKDILDFAQMESKSLVLNNESTNLIKLVTDCIEPLSFKAAEKSLELFAKAVPFPIWLMTDPNRVMQILINLLSNAVKYTQCGQVTVEVVTEEQVVKIAVEDTGVGMSPSQMEKLFTPYTKIMSNRKLNKEGVGLGLAVSRNIARALGGDILVESKQGKGSLFTLVLPNVQPPICEEDILVETQFSLQSAREDIGFPYGEMVDRFIQPSEKTYALEALNTIKEEKIAKRSATFGGFNEQVNVVIQSVPNQNIKKRQNYGRTDPNYIRHQQQPETGNNDFMNISMSDTSPSYIEDHAHPSKCECPQVLVVDDEPFNTTVLKGLMMQLGMQDTSVDFALDGSKALEKLAHLSSSAAYVACKGGPEKHTPYQQIYLDYRMPVMDGIEAAKKIRSLQSVGQVLETTQLILVSGDESLANHSLFDSTLMKPVRMQELRRILAPLLQMQ</sequence>
<evidence type="ECO:0000256" key="1">
    <source>
        <dbReference type="ARBA" id="ARBA00000085"/>
    </source>
</evidence>
<dbReference type="SUPFAM" id="SSF52172">
    <property type="entry name" value="CheY-like"/>
    <property type="match status" value="1"/>
</dbReference>
<keyword evidence="4" id="KW-0808">Transferase</keyword>
<evidence type="ECO:0000256" key="5">
    <source>
        <dbReference type="ARBA" id="ARBA00022777"/>
    </source>
</evidence>
<dbReference type="InterPro" id="IPR003661">
    <property type="entry name" value="HisK_dim/P_dom"/>
</dbReference>
<keyword evidence="3 6" id="KW-0597">Phosphoprotein</keyword>
<dbReference type="Pfam" id="PF02518">
    <property type="entry name" value="HATPase_c"/>
    <property type="match status" value="1"/>
</dbReference>
<evidence type="ECO:0000256" key="2">
    <source>
        <dbReference type="ARBA" id="ARBA00012438"/>
    </source>
</evidence>
<dbReference type="InterPro" id="IPR001789">
    <property type="entry name" value="Sig_transdc_resp-reg_receiver"/>
</dbReference>
<dbReference type="AlphaFoldDB" id="A0A8J8P2Y5"/>
<evidence type="ECO:0000256" key="6">
    <source>
        <dbReference type="PROSITE-ProRule" id="PRU00169"/>
    </source>
</evidence>
<dbReference type="PROSITE" id="PS50110">
    <property type="entry name" value="RESPONSE_REGULATORY"/>
    <property type="match status" value="1"/>
</dbReference>
<dbReference type="Proteomes" id="UP000785679">
    <property type="component" value="Unassembled WGS sequence"/>
</dbReference>
<dbReference type="InterPro" id="IPR004358">
    <property type="entry name" value="Sig_transdc_His_kin-like_C"/>
</dbReference>
<dbReference type="SMART" id="SM00388">
    <property type="entry name" value="HisKA"/>
    <property type="match status" value="1"/>
</dbReference>
<dbReference type="Gene3D" id="3.30.565.10">
    <property type="entry name" value="Histidine kinase-like ATPase, C-terminal domain"/>
    <property type="match status" value="1"/>
</dbReference>
<keyword evidence="5" id="KW-0418">Kinase</keyword>
<dbReference type="InterPro" id="IPR003594">
    <property type="entry name" value="HATPase_dom"/>
</dbReference>
<evidence type="ECO:0000313" key="11">
    <source>
        <dbReference type="Proteomes" id="UP000785679"/>
    </source>
</evidence>
<dbReference type="EMBL" id="RRYP01001274">
    <property type="protein sequence ID" value="TNV86142.1"/>
    <property type="molecule type" value="Genomic_DNA"/>
</dbReference>
<gene>
    <name evidence="10" type="ORF">FGO68_gene5630</name>
</gene>
<dbReference type="SUPFAM" id="SSF55874">
    <property type="entry name" value="ATPase domain of HSP90 chaperone/DNA topoisomerase II/histidine kinase"/>
    <property type="match status" value="1"/>
</dbReference>
<evidence type="ECO:0000256" key="3">
    <source>
        <dbReference type="ARBA" id="ARBA00022553"/>
    </source>
</evidence>
<dbReference type="GO" id="GO:0000155">
    <property type="term" value="F:phosphorelay sensor kinase activity"/>
    <property type="evidence" value="ECO:0007669"/>
    <property type="project" value="InterPro"/>
</dbReference>
<feature type="domain" description="Response regulatory" evidence="9">
    <location>
        <begin position="618"/>
        <end position="753"/>
    </location>
</feature>
<accession>A0A8J8P2Y5</accession>
<dbReference type="InterPro" id="IPR005467">
    <property type="entry name" value="His_kinase_dom"/>
</dbReference>
<dbReference type="PROSITE" id="PS50109">
    <property type="entry name" value="HIS_KIN"/>
    <property type="match status" value="1"/>
</dbReference>
<dbReference type="InterPro" id="IPR036097">
    <property type="entry name" value="HisK_dim/P_sf"/>
</dbReference>
<evidence type="ECO:0000313" key="10">
    <source>
        <dbReference type="EMBL" id="TNV86142.1"/>
    </source>
</evidence>
<comment type="caution">
    <text evidence="10">The sequence shown here is derived from an EMBL/GenBank/DDBJ whole genome shotgun (WGS) entry which is preliminary data.</text>
</comment>
<comment type="catalytic activity">
    <reaction evidence="1">
        <text>ATP + protein L-histidine = ADP + protein N-phospho-L-histidine.</text>
        <dbReference type="EC" id="2.7.13.3"/>
    </reaction>
</comment>
<dbReference type="EC" id="2.7.13.3" evidence="2"/>
<organism evidence="10 11">
    <name type="scientific">Halteria grandinella</name>
    <dbReference type="NCBI Taxonomy" id="5974"/>
    <lineage>
        <taxon>Eukaryota</taxon>
        <taxon>Sar</taxon>
        <taxon>Alveolata</taxon>
        <taxon>Ciliophora</taxon>
        <taxon>Intramacronucleata</taxon>
        <taxon>Spirotrichea</taxon>
        <taxon>Stichotrichia</taxon>
        <taxon>Sporadotrichida</taxon>
        <taxon>Halteriidae</taxon>
        <taxon>Halteria</taxon>
    </lineage>
</organism>
<feature type="domain" description="Histidine kinase" evidence="8">
    <location>
        <begin position="267"/>
        <end position="484"/>
    </location>
</feature>
<dbReference type="Pfam" id="PF00512">
    <property type="entry name" value="HisKA"/>
    <property type="match status" value="1"/>
</dbReference>
<evidence type="ECO:0000259" key="8">
    <source>
        <dbReference type="PROSITE" id="PS50109"/>
    </source>
</evidence>
<dbReference type="Pfam" id="PF00072">
    <property type="entry name" value="Response_reg"/>
    <property type="match status" value="1"/>
</dbReference>
<protein>
    <recommendedName>
        <fullName evidence="2">histidine kinase</fullName>
        <ecNumber evidence="2">2.7.13.3</ecNumber>
    </recommendedName>
</protein>
<name>A0A8J8P2Y5_HALGN</name>
<evidence type="ECO:0000256" key="7">
    <source>
        <dbReference type="SAM" id="MobiDB-lite"/>
    </source>
</evidence>
<reference evidence="10" key="1">
    <citation type="submission" date="2019-06" db="EMBL/GenBank/DDBJ databases">
        <authorList>
            <person name="Zheng W."/>
        </authorList>
    </citation>
    <scope>NUCLEOTIDE SEQUENCE</scope>
    <source>
        <strain evidence="10">QDHG01</strain>
    </source>
</reference>
<feature type="modified residue" description="4-aspartylphosphate" evidence="6">
    <location>
        <position position="687"/>
    </location>
</feature>
<dbReference type="OrthoDB" id="60033at2759"/>
<dbReference type="InterPro" id="IPR050956">
    <property type="entry name" value="2C_system_His_kinase"/>
</dbReference>
<dbReference type="SMART" id="SM00387">
    <property type="entry name" value="HATPase_c"/>
    <property type="match status" value="1"/>
</dbReference>
<evidence type="ECO:0000259" key="9">
    <source>
        <dbReference type="PROSITE" id="PS50110"/>
    </source>
</evidence>
<proteinExistence type="predicted"/>
<dbReference type="FunFam" id="3.30.565.10:FF:000006">
    <property type="entry name" value="Sensor histidine kinase WalK"/>
    <property type="match status" value="1"/>
</dbReference>
<feature type="region of interest" description="Disordered" evidence="7">
    <location>
        <begin position="568"/>
        <end position="591"/>
    </location>
</feature>
<dbReference type="PANTHER" id="PTHR43719:SF28">
    <property type="entry name" value="PEROXIDE STRESS-ACTIVATED HISTIDINE KINASE MAK1-RELATED"/>
    <property type="match status" value="1"/>
</dbReference>
<feature type="compositionally biased region" description="Polar residues" evidence="7">
    <location>
        <begin position="580"/>
        <end position="591"/>
    </location>
</feature>
<dbReference type="Gene3D" id="1.10.287.130">
    <property type="match status" value="1"/>
</dbReference>
<evidence type="ECO:0000256" key="4">
    <source>
        <dbReference type="ARBA" id="ARBA00022679"/>
    </source>
</evidence>
<dbReference type="SMART" id="SM00448">
    <property type="entry name" value="REC"/>
    <property type="match status" value="1"/>
</dbReference>
<dbReference type="PANTHER" id="PTHR43719">
    <property type="entry name" value="TWO-COMPONENT HISTIDINE KINASE"/>
    <property type="match status" value="1"/>
</dbReference>